<dbReference type="EMBL" id="JRLZ01000001">
    <property type="protein sequence ID" value="KGO97449.1"/>
    <property type="molecule type" value="Genomic_DNA"/>
</dbReference>
<organism evidence="2 3">
    <name type="scientific">Flavobacterium enshiense DK69</name>
    <dbReference type="NCBI Taxonomy" id="1107311"/>
    <lineage>
        <taxon>Bacteria</taxon>
        <taxon>Pseudomonadati</taxon>
        <taxon>Bacteroidota</taxon>
        <taxon>Flavobacteriia</taxon>
        <taxon>Flavobacteriales</taxon>
        <taxon>Flavobacteriaceae</taxon>
        <taxon>Flavobacterium</taxon>
    </lineage>
</organism>
<name>V6S712_9FLAO</name>
<keyword evidence="3" id="KW-1185">Reference proteome</keyword>
<dbReference type="Proteomes" id="UP000030149">
    <property type="component" value="Unassembled WGS sequence"/>
</dbReference>
<comment type="caution">
    <text evidence="2">The sequence shown here is derived from an EMBL/GenBank/DDBJ whole genome shotgun (WGS) entry which is preliminary data.</text>
</comment>
<dbReference type="AlphaFoldDB" id="V6S712"/>
<reference evidence="2 3" key="2">
    <citation type="journal article" date="2015" name="Stand. Genomic Sci.">
        <title>High quality draft genomic sequence of Flavobacterium enshiense DK69(T) and comparison among Flavobacterium genomes.</title>
        <authorList>
            <person name="Zeng Z."/>
            <person name="Chen C."/>
            <person name="Du H."/>
            <person name="Wang G."/>
            <person name="Li M."/>
        </authorList>
    </citation>
    <scope>NUCLEOTIDE SEQUENCE [LARGE SCALE GENOMIC DNA]</scope>
    <source>
        <strain evidence="2 3">DK69</strain>
    </source>
</reference>
<dbReference type="Pfam" id="PF00535">
    <property type="entry name" value="Glycos_transf_2"/>
    <property type="match status" value="1"/>
</dbReference>
<reference evidence="3" key="1">
    <citation type="submission" date="2013-09" db="EMBL/GenBank/DDBJ databases">
        <authorList>
            <person name="Zeng Z."/>
            <person name="Chen C."/>
        </authorList>
    </citation>
    <scope>NUCLEOTIDE SEQUENCE [LARGE SCALE GENOMIC DNA]</scope>
    <source>
        <strain evidence="3">DK69</strain>
    </source>
</reference>
<dbReference type="InterPro" id="IPR001173">
    <property type="entry name" value="Glyco_trans_2-like"/>
</dbReference>
<dbReference type="Gene3D" id="3.90.550.10">
    <property type="entry name" value="Spore Coat Polysaccharide Biosynthesis Protein SpsA, Chain A"/>
    <property type="match status" value="1"/>
</dbReference>
<dbReference type="InterPro" id="IPR050834">
    <property type="entry name" value="Glycosyltransf_2"/>
</dbReference>
<accession>V6S712</accession>
<dbReference type="STRING" id="1107311.Q767_02315"/>
<dbReference type="SUPFAM" id="SSF53448">
    <property type="entry name" value="Nucleotide-diphospho-sugar transferases"/>
    <property type="match status" value="1"/>
</dbReference>
<dbReference type="CDD" id="cd00761">
    <property type="entry name" value="Glyco_tranf_GTA_type"/>
    <property type="match status" value="1"/>
</dbReference>
<dbReference type="PANTHER" id="PTHR43685">
    <property type="entry name" value="GLYCOSYLTRANSFERASE"/>
    <property type="match status" value="1"/>
</dbReference>
<dbReference type="eggNOG" id="COG1216">
    <property type="taxonomic scope" value="Bacteria"/>
</dbReference>
<dbReference type="RefSeq" id="WP_023574388.1">
    <property type="nucleotide sequence ID" value="NZ_AVCS01000015.1"/>
</dbReference>
<dbReference type="PANTHER" id="PTHR43685:SF11">
    <property type="entry name" value="GLYCOSYLTRANSFERASE TAGX-RELATED"/>
    <property type="match status" value="1"/>
</dbReference>
<evidence type="ECO:0000259" key="1">
    <source>
        <dbReference type="Pfam" id="PF00535"/>
    </source>
</evidence>
<gene>
    <name evidence="2" type="ORF">Q767_02315</name>
</gene>
<protein>
    <recommendedName>
        <fullName evidence="1">Glycosyltransferase 2-like domain-containing protein</fullName>
    </recommendedName>
</protein>
<evidence type="ECO:0000313" key="2">
    <source>
        <dbReference type="EMBL" id="KGO97449.1"/>
    </source>
</evidence>
<dbReference type="OrthoDB" id="6307329at2"/>
<sequence length="311" mass="36187">MPFFSVVIPLYNKEHYIENTLWSVLDQTYTDFEVIIVDDGSTDDSLKRVRSFTDSRIRIIPHQNQGASITRNTGIHHAAADFIAFLDADDIWQPNHLSVLKKLIDDFPGAGIYASRYELIFKNKHRYIPSFKGISSNYRGLVPDYFESSMQYAVATSSSIAVPKSVFTKVGNFKPYISSGQDNDMWLRIALKYPVAVGNEVTASYLHFIQDSLSKTSILEKKIKRFEEYREEENQNNSLKKYLDLYRMEYALQYKIAGDLTKSKQLFTEILPENISWKSRMLYKMPRLLLLELLRFKRFLRSLGIDFSVYQ</sequence>
<evidence type="ECO:0000313" key="3">
    <source>
        <dbReference type="Proteomes" id="UP000030149"/>
    </source>
</evidence>
<feature type="domain" description="Glycosyltransferase 2-like" evidence="1">
    <location>
        <begin position="5"/>
        <end position="130"/>
    </location>
</feature>
<dbReference type="InterPro" id="IPR029044">
    <property type="entry name" value="Nucleotide-diphossugar_trans"/>
</dbReference>
<dbReference type="PATRIC" id="fig|1107311.3.peg.2391"/>
<proteinExistence type="predicted"/>